<dbReference type="EMBL" id="OB660385">
    <property type="protein sequence ID" value="CAD7224504.1"/>
    <property type="molecule type" value="Genomic_DNA"/>
</dbReference>
<dbReference type="AlphaFoldDB" id="A0A7R8ZHH8"/>
<reference evidence="1" key="1">
    <citation type="submission" date="2020-11" db="EMBL/GenBank/DDBJ databases">
        <authorList>
            <person name="Tran Van P."/>
        </authorList>
    </citation>
    <scope>NUCLEOTIDE SEQUENCE</scope>
</reference>
<evidence type="ECO:0000313" key="1">
    <source>
        <dbReference type="EMBL" id="CAD7224504.1"/>
    </source>
</evidence>
<dbReference type="OrthoDB" id="8930738at2759"/>
<gene>
    <name evidence="1" type="ORF">CTOB1V02_LOCUS2461</name>
</gene>
<organism evidence="1">
    <name type="scientific">Cyprideis torosa</name>
    <dbReference type="NCBI Taxonomy" id="163714"/>
    <lineage>
        <taxon>Eukaryota</taxon>
        <taxon>Metazoa</taxon>
        <taxon>Ecdysozoa</taxon>
        <taxon>Arthropoda</taxon>
        <taxon>Crustacea</taxon>
        <taxon>Oligostraca</taxon>
        <taxon>Ostracoda</taxon>
        <taxon>Podocopa</taxon>
        <taxon>Podocopida</taxon>
        <taxon>Cytherocopina</taxon>
        <taxon>Cytheroidea</taxon>
        <taxon>Cytherideidae</taxon>
        <taxon>Cyprideis</taxon>
    </lineage>
</organism>
<name>A0A7R8ZHH8_9CRUS</name>
<accession>A0A7R8ZHH8</accession>
<protein>
    <submittedName>
        <fullName evidence="1">Uncharacterized protein</fullName>
    </submittedName>
</protein>
<proteinExistence type="predicted"/>
<sequence length="268" mass="28961">MVLTMEGTKVIPKSNTLSSLTSSGGQKLGGWLARFGERRNKKHHRTVVAGGIGGNLAVPLHHSTTNTGSPLSLGSNNFSLKVSKSITLGVVHENPRIGSDGESEEISGASDDHISPVNVKLRPRKLGQAHRPSEVLKMLVHGAAGFDGDHVTSMHYVFNRRHSVDPVQPHNLSKVMRLLTGSNGREKEGRMKFDSCLLAEKEKLPNGLVTEFALGSAAVLRWFRKPLRCCSSLQIAAELVGLCGFGSPRNINPSGYQGDGLERQCEKK</sequence>